<accession>A0A971M4R6</accession>
<evidence type="ECO:0000313" key="2">
    <source>
        <dbReference type="Proteomes" id="UP000777265"/>
    </source>
</evidence>
<protein>
    <submittedName>
        <fullName evidence="1">Uncharacterized protein</fullName>
    </submittedName>
</protein>
<comment type="caution">
    <text evidence="1">The sequence shown here is derived from an EMBL/GenBank/DDBJ whole genome shotgun (WGS) entry which is preliminary data.</text>
</comment>
<dbReference type="AlphaFoldDB" id="A0A971M4R6"/>
<evidence type="ECO:0000313" key="1">
    <source>
        <dbReference type="EMBL" id="NLW36057.1"/>
    </source>
</evidence>
<name>A0A971M4R6_9BACT</name>
<reference evidence="1" key="1">
    <citation type="journal article" date="2020" name="Biotechnol. Biofuels">
        <title>New insights from the biogas microbiome by comprehensive genome-resolved metagenomics of nearly 1600 species originating from multiple anaerobic digesters.</title>
        <authorList>
            <person name="Campanaro S."/>
            <person name="Treu L."/>
            <person name="Rodriguez-R L.M."/>
            <person name="Kovalovszki A."/>
            <person name="Ziels R.M."/>
            <person name="Maus I."/>
            <person name="Zhu X."/>
            <person name="Kougias P.G."/>
            <person name="Basile A."/>
            <person name="Luo G."/>
            <person name="Schluter A."/>
            <person name="Konstantinidis K.T."/>
            <person name="Angelidaki I."/>
        </authorList>
    </citation>
    <scope>NUCLEOTIDE SEQUENCE</scope>
    <source>
        <strain evidence="1">AS06rmzACSIP_7</strain>
    </source>
</reference>
<reference evidence="1" key="2">
    <citation type="submission" date="2020-01" db="EMBL/GenBank/DDBJ databases">
        <authorList>
            <person name="Campanaro S."/>
        </authorList>
    </citation>
    <scope>NUCLEOTIDE SEQUENCE</scope>
    <source>
        <strain evidence="1">AS06rmzACSIP_7</strain>
    </source>
</reference>
<sequence length="49" mass="5306">MKLWGLVPTAVVNAPLWAQISGKDFGSKGRNPAAAWDVSDGRVFIDFES</sequence>
<dbReference type="Proteomes" id="UP000777265">
    <property type="component" value="Unassembled WGS sequence"/>
</dbReference>
<gene>
    <name evidence="1" type="ORF">GXY80_11355</name>
</gene>
<proteinExistence type="predicted"/>
<dbReference type="EMBL" id="JAAYEE010000209">
    <property type="protein sequence ID" value="NLW36057.1"/>
    <property type="molecule type" value="Genomic_DNA"/>
</dbReference>
<organism evidence="1 2">
    <name type="scientific">Syntrophorhabdus aromaticivorans</name>
    <dbReference type="NCBI Taxonomy" id="328301"/>
    <lineage>
        <taxon>Bacteria</taxon>
        <taxon>Pseudomonadati</taxon>
        <taxon>Thermodesulfobacteriota</taxon>
        <taxon>Syntrophorhabdia</taxon>
        <taxon>Syntrophorhabdales</taxon>
        <taxon>Syntrophorhabdaceae</taxon>
        <taxon>Syntrophorhabdus</taxon>
    </lineage>
</organism>